<evidence type="ECO:0000256" key="7">
    <source>
        <dbReference type="ARBA" id="ARBA00022798"/>
    </source>
</evidence>
<keyword evidence="6" id="KW-0808">Transferase</keyword>
<evidence type="ECO:0000256" key="8">
    <source>
        <dbReference type="ARBA" id="ARBA00023098"/>
    </source>
</evidence>
<feature type="region of interest" description="Disordered" evidence="11">
    <location>
        <begin position="515"/>
        <end position="542"/>
    </location>
</feature>
<proteinExistence type="inferred from homology"/>
<comment type="catalytic activity">
    <reaction evidence="10">
        <text>an acyl-CoA + a 1,2-diacyl-sn-glycerol = a triacyl-sn-glycerol + CoA</text>
        <dbReference type="Rhea" id="RHEA:10868"/>
        <dbReference type="ChEBI" id="CHEBI:17815"/>
        <dbReference type="ChEBI" id="CHEBI:57287"/>
        <dbReference type="ChEBI" id="CHEBI:58342"/>
        <dbReference type="ChEBI" id="CHEBI:64615"/>
        <dbReference type="EC" id="2.3.1.20"/>
    </reaction>
</comment>
<protein>
    <recommendedName>
        <fullName evidence="4">diacylglycerol O-acyltransferase</fullName>
        <ecNumber evidence="4">2.3.1.20</ecNumber>
    </recommendedName>
</protein>
<feature type="domain" description="O-acyltransferase WSD1-like N-terminal" evidence="12">
    <location>
        <begin position="82"/>
        <end position="327"/>
    </location>
</feature>
<evidence type="ECO:0000256" key="4">
    <source>
        <dbReference type="ARBA" id="ARBA00013244"/>
    </source>
</evidence>
<evidence type="ECO:0000259" key="12">
    <source>
        <dbReference type="Pfam" id="PF03007"/>
    </source>
</evidence>
<dbReference type="Gene3D" id="3.30.559.10">
    <property type="entry name" value="Chloramphenicol acetyltransferase-like domain"/>
    <property type="match status" value="1"/>
</dbReference>
<evidence type="ECO:0000313" key="14">
    <source>
        <dbReference type="EMBL" id="GAA3525493.1"/>
    </source>
</evidence>
<evidence type="ECO:0000256" key="6">
    <source>
        <dbReference type="ARBA" id="ARBA00022679"/>
    </source>
</evidence>
<dbReference type="Gene3D" id="3.30.559.30">
    <property type="entry name" value="Nonribosomal peptide synthetase, condensation domain"/>
    <property type="match status" value="1"/>
</dbReference>
<comment type="caution">
    <text evidence="14">The sequence shown here is derived from an EMBL/GenBank/DDBJ whole genome shotgun (WGS) entry which is preliminary data.</text>
</comment>
<dbReference type="Proteomes" id="UP001500630">
    <property type="component" value="Unassembled WGS sequence"/>
</dbReference>
<dbReference type="InterPro" id="IPR009721">
    <property type="entry name" value="O-acyltransferase_WSD1_C"/>
</dbReference>
<comment type="pathway">
    <text evidence="1">Glycerolipid metabolism; triacylglycerol biosynthesis.</text>
</comment>
<dbReference type="PANTHER" id="PTHR31650">
    <property type="entry name" value="O-ACYLTRANSFERASE (WSD1-LIKE) FAMILY PROTEIN"/>
    <property type="match status" value="1"/>
</dbReference>
<evidence type="ECO:0000256" key="11">
    <source>
        <dbReference type="SAM" id="MobiDB-lite"/>
    </source>
</evidence>
<evidence type="ECO:0000313" key="15">
    <source>
        <dbReference type="Proteomes" id="UP001500630"/>
    </source>
</evidence>
<dbReference type="PANTHER" id="PTHR31650:SF1">
    <property type="entry name" value="WAX ESTER SYNTHASE_DIACYLGLYCEROL ACYLTRANSFERASE 4-RELATED"/>
    <property type="match status" value="1"/>
</dbReference>
<evidence type="ECO:0000256" key="5">
    <source>
        <dbReference type="ARBA" id="ARBA00022516"/>
    </source>
</evidence>
<dbReference type="EMBL" id="BAABDQ010000001">
    <property type="protein sequence ID" value="GAA3525493.1"/>
    <property type="molecule type" value="Genomic_DNA"/>
</dbReference>
<dbReference type="EC" id="2.3.1.20" evidence="4"/>
<feature type="region of interest" description="Disordered" evidence="11">
    <location>
        <begin position="1"/>
        <end position="24"/>
    </location>
</feature>
<dbReference type="Pfam" id="PF03007">
    <property type="entry name" value="WS_DGAT_cat"/>
    <property type="match status" value="1"/>
</dbReference>
<comment type="similarity">
    <text evidence="3">Belongs to the long-chain O-acyltransferase family.</text>
</comment>
<comment type="pathway">
    <text evidence="2">Lipid metabolism.</text>
</comment>
<name>A0ABP6V1M5_9ACTN</name>
<dbReference type="InterPro" id="IPR023213">
    <property type="entry name" value="CAT-like_dom_sf"/>
</dbReference>
<evidence type="ECO:0000256" key="9">
    <source>
        <dbReference type="ARBA" id="ARBA00023315"/>
    </source>
</evidence>
<evidence type="ECO:0000256" key="2">
    <source>
        <dbReference type="ARBA" id="ARBA00005189"/>
    </source>
</evidence>
<organism evidence="14 15">
    <name type="scientific">Nonomuraea rosea</name>
    <dbReference type="NCBI Taxonomy" id="638574"/>
    <lineage>
        <taxon>Bacteria</taxon>
        <taxon>Bacillati</taxon>
        <taxon>Actinomycetota</taxon>
        <taxon>Actinomycetes</taxon>
        <taxon>Streptosporangiales</taxon>
        <taxon>Streptosporangiaceae</taxon>
        <taxon>Nonomuraea</taxon>
    </lineage>
</organism>
<evidence type="ECO:0000259" key="13">
    <source>
        <dbReference type="Pfam" id="PF06974"/>
    </source>
</evidence>
<keyword evidence="7" id="KW-0319">Glycerol metabolism</keyword>
<feature type="compositionally biased region" description="Low complexity" evidence="11">
    <location>
        <begin position="527"/>
        <end position="542"/>
    </location>
</feature>
<keyword evidence="5" id="KW-0444">Lipid biosynthesis</keyword>
<dbReference type="Pfam" id="PF06974">
    <property type="entry name" value="WS_DGAT_C"/>
    <property type="match status" value="1"/>
</dbReference>
<evidence type="ECO:0000256" key="1">
    <source>
        <dbReference type="ARBA" id="ARBA00004771"/>
    </source>
</evidence>
<keyword evidence="9" id="KW-0012">Acyltransferase</keyword>
<evidence type="ECO:0000256" key="3">
    <source>
        <dbReference type="ARBA" id="ARBA00009587"/>
    </source>
</evidence>
<keyword evidence="8" id="KW-0443">Lipid metabolism</keyword>
<sequence>MPVIAPRTPRGAEEGAGSRTRTPAAARCESLAPTTTPDTVHLAVCGQSVVLAHGESQTFNHQEAVVMAGTRAGRMIDRASSADLTNLVIGIGPVPMQVGAVLILENDKPFDLAAAREVIGRRVSRVVRLRQRLLRTPPGCGRPIWMYDPAFDIGRHVRAVICPPPADEDAVLTVVAALVTEPLPLRSPLWSATFVTGLAGRRTALVLVMHHVLADGIGGLAVLANLVDGPTASPAVPLASEATLPSPLRLAADAWIARLRALRHSIGHLRRLRSGLAELGSPRTLHAPPSSLNQPTGPRRHLAVVRADLTAVHHLARRQGASVNDVVLTAVTGALRTLLHQRGERAEEFVVSVPVSARVAASAAHLGNQVGAMAVLLPATGAPLQRLRRIAAITRARKATNRGSSAAVLGPLFRALSAAGVLGWFMNHQRMVSTYVTNLRGPSDPLTFNGSAIREIIPVSSAHGNVTVTFTVLSYTGTLVITIVADRDRCPDLPVLTDALQAEIDALYLMQASSSEDRPVDGQPDELAIGPALGARPPAAAK</sequence>
<dbReference type="InterPro" id="IPR045034">
    <property type="entry name" value="O-acyltransferase_WSD1-like"/>
</dbReference>
<feature type="domain" description="O-acyltransferase WSD1 C-terminal" evidence="13">
    <location>
        <begin position="367"/>
        <end position="507"/>
    </location>
</feature>
<reference evidence="15" key="1">
    <citation type="journal article" date="2019" name="Int. J. Syst. Evol. Microbiol.">
        <title>The Global Catalogue of Microorganisms (GCM) 10K type strain sequencing project: providing services to taxonomists for standard genome sequencing and annotation.</title>
        <authorList>
            <consortium name="The Broad Institute Genomics Platform"/>
            <consortium name="The Broad Institute Genome Sequencing Center for Infectious Disease"/>
            <person name="Wu L."/>
            <person name="Ma J."/>
        </authorList>
    </citation>
    <scope>NUCLEOTIDE SEQUENCE [LARGE SCALE GENOMIC DNA]</scope>
    <source>
        <strain evidence="15">JCM 17326</strain>
    </source>
</reference>
<accession>A0ABP6V1M5</accession>
<keyword evidence="15" id="KW-1185">Reference proteome</keyword>
<dbReference type="SUPFAM" id="SSF52777">
    <property type="entry name" value="CoA-dependent acyltransferases"/>
    <property type="match status" value="2"/>
</dbReference>
<gene>
    <name evidence="14" type="primary">tgs1_1</name>
    <name evidence="14" type="ORF">GCM10022419_000210</name>
</gene>
<evidence type="ECO:0000256" key="10">
    <source>
        <dbReference type="ARBA" id="ARBA00048109"/>
    </source>
</evidence>
<dbReference type="InterPro" id="IPR004255">
    <property type="entry name" value="O-acyltransferase_WSD1_N"/>
</dbReference>